<dbReference type="OrthoDB" id="9971063at2759"/>
<reference evidence="2" key="1">
    <citation type="submission" date="2021-09" db="EMBL/GenBank/DDBJ databases">
        <authorList>
            <person name="Martin H S."/>
        </authorList>
    </citation>
    <scope>NUCLEOTIDE SEQUENCE</scope>
</reference>
<evidence type="ECO:0000259" key="1">
    <source>
        <dbReference type="Pfam" id="PF16087"/>
    </source>
</evidence>
<dbReference type="AlphaFoldDB" id="A0A8J2WAV0"/>
<dbReference type="InterPro" id="IPR032135">
    <property type="entry name" value="DUF4817"/>
</dbReference>
<comment type="caution">
    <text evidence="2">The sequence shown here is derived from an EMBL/GenBank/DDBJ whole genome shotgun (WGS) entry which is preliminary data.</text>
</comment>
<name>A0A8J2WAV0_9NEOP</name>
<accession>A0A8J2WAV0</accession>
<gene>
    <name evidence="2" type="ORF">DCHRY22_LOCUS14325</name>
</gene>
<feature type="domain" description="DUF4817" evidence="1">
    <location>
        <begin position="6"/>
        <end position="61"/>
    </location>
</feature>
<evidence type="ECO:0000313" key="2">
    <source>
        <dbReference type="EMBL" id="CAG9581884.1"/>
    </source>
</evidence>
<dbReference type="EMBL" id="CAKASE010000080">
    <property type="protein sequence ID" value="CAG9581884.1"/>
    <property type="molecule type" value="Genomic_DNA"/>
</dbReference>
<dbReference type="Proteomes" id="UP000789524">
    <property type="component" value="Unassembled WGS sequence"/>
</dbReference>
<dbReference type="Pfam" id="PF16087">
    <property type="entry name" value="DUF4817"/>
    <property type="match status" value="1"/>
</dbReference>
<proteinExistence type="predicted"/>
<sequence>MLWSREQRAFAVESFFSNGRSLVTTQRAFRARFEIPPHRLVPGRNSILSWFNSIREYGSVAKSLNAKLQQTIRTPENIEREKEWTKLLDQEWRKGNLGVLPLGQLALSC</sequence>
<evidence type="ECO:0000313" key="3">
    <source>
        <dbReference type="Proteomes" id="UP000789524"/>
    </source>
</evidence>
<protein>
    <submittedName>
        <fullName evidence="2">(African queen) hypothetical protein</fullName>
    </submittedName>
</protein>
<keyword evidence="3" id="KW-1185">Reference proteome</keyword>
<organism evidence="2 3">
    <name type="scientific">Danaus chrysippus</name>
    <name type="common">African queen</name>
    <dbReference type="NCBI Taxonomy" id="151541"/>
    <lineage>
        <taxon>Eukaryota</taxon>
        <taxon>Metazoa</taxon>
        <taxon>Ecdysozoa</taxon>
        <taxon>Arthropoda</taxon>
        <taxon>Hexapoda</taxon>
        <taxon>Insecta</taxon>
        <taxon>Pterygota</taxon>
        <taxon>Neoptera</taxon>
        <taxon>Endopterygota</taxon>
        <taxon>Lepidoptera</taxon>
        <taxon>Glossata</taxon>
        <taxon>Ditrysia</taxon>
        <taxon>Papilionoidea</taxon>
        <taxon>Nymphalidae</taxon>
        <taxon>Danainae</taxon>
        <taxon>Danaini</taxon>
        <taxon>Danaina</taxon>
        <taxon>Danaus</taxon>
        <taxon>Anosia</taxon>
    </lineage>
</organism>